<feature type="domain" description="NUP160 middle TPR" evidence="5">
    <location>
        <begin position="877"/>
        <end position="1096"/>
    </location>
</feature>
<protein>
    <submittedName>
        <fullName evidence="6">Uncharacterized protein</fullName>
    </submittedName>
</protein>
<evidence type="ECO:0000259" key="4">
    <source>
        <dbReference type="Pfam" id="PF11715"/>
    </source>
</evidence>
<evidence type="ECO:0000313" key="7">
    <source>
        <dbReference type="Proteomes" id="UP001196413"/>
    </source>
</evidence>
<evidence type="ECO:0000259" key="5">
    <source>
        <dbReference type="Pfam" id="PF23354"/>
    </source>
</evidence>
<reference evidence="6" key="1">
    <citation type="submission" date="2021-06" db="EMBL/GenBank/DDBJ databases">
        <title>Parelaphostrongylus tenuis whole genome reference sequence.</title>
        <authorList>
            <person name="Garwood T.J."/>
            <person name="Larsen P.A."/>
            <person name="Fountain-Jones N.M."/>
            <person name="Garbe J.R."/>
            <person name="Macchietto M.G."/>
            <person name="Kania S.A."/>
            <person name="Gerhold R.W."/>
            <person name="Richards J.E."/>
            <person name="Wolf T.M."/>
        </authorList>
    </citation>
    <scope>NUCLEOTIDE SEQUENCE</scope>
    <source>
        <strain evidence="6">MNPRO001-30</strain>
        <tissue evidence="6">Meninges</tissue>
    </source>
</reference>
<evidence type="ECO:0000256" key="1">
    <source>
        <dbReference type="ARBA" id="ARBA00004123"/>
    </source>
</evidence>
<dbReference type="PANTHER" id="PTHR21286">
    <property type="entry name" value="NUCLEAR PORE COMPLEX PROTEIN NUP160"/>
    <property type="match status" value="1"/>
</dbReference>
<evidence type="ECO:0000313" key="6">
    <source>
        <dbReference type="EMBL" id="KAJ1369677.1"/>
    </source>
</evidence>
<dbReference type="AlphaFoldDB" id="A0AAD5R568"/>
<feature type="domain" description="Nucleoporin Nup120/160 beta-propeller" evidence="4">
    <location>
        <begin position="192"/>
        <end position="654"/>
    </location>
</feature>
<dbReference type="GO" id="GO:0017056">
    <property type="term" value="F:structural constituent of nuclear pore"/>
    <property type="evidence" value="ECO:0007669"/>
    <property type="project" value="TreeGrafter"/>
</dbReference>
<dbReference type="Pfam" id="PF23354">
    <property type="entry name" value="TPR_NUP160_120_M"/>
    <property type="match status" value="1"/>
</dbReference>
<sequence length="1097" mass="123497">MLSRCELLKRRAVNAIPRSKQPMCRAHNTLSRGQQAIRHVLNMIPRSKQPMCRAHNTLSRGKQAMRHVLNTLSRSNQAMCRAHNTLSRGKQAIRHVLNMIPRSKQPMCRAHNTLSRVKNQMQRALSKVACKLFGIYMDFLRDEEVVFTDSFAPKPVRTFLVNTNAPLHSVNSNILPSSGVCTFPSDCLFPDRFILWRAIGQKLYLEERSLCRTVVQNTLCLDFSRTPILPGTSIALFEPGILCIVVPTQSTVHRFFAKLLLDPIEMTPKEVPSILTQINEKEFLVEDHTSYQLTTNGHAFRASVIQRPDLTRISYCMAEGQMVVVTMHADKYDKIDEAIFREYGLMKRLLGEASGGICDVYGLSKVRSTYETEDLFYAIYRDGTLRAWNSETQRVRSVDVCKFDDGVVYNDDNLRSLAVKAYHIELLAVVVVAISTTKDTKFHFVSDRHNKLNYLFTVVAENAETLLDFGILQKNDCSCSLWALWNAMSTANEYIVKYMDIDMLPKSVGTWRTVNPYSIHDAVSSAMTVSALKDYIFTMDSHPFDIVFRSVQIVCQGSRCECAYGDWSSLATHVDAYTRSSEFDTNYIHRGRGATRSLSSDAREEAEKRFFYSLCCTCDQLERAARAPLGLFLLDVVGASLAGVVQQDRFSIVVKGESKLIDEVDPEFVGVLDDIVSVAVTRAAAKEDDALGIDEYEITKGPAHDCTAMRAQPVVKKWSSVMDSFLETVSAPFIAQDSPSSDEFGGSFTYGLIASMLRHVVRQRLDIARKFLSVIQLYAEDKNSYDYPILDFPDLEAKFTAIINLYKLCDDQLSLKLPKNGVQTSLYSWVMSEECVDEICKAAGVGHPDDDAILPQFSCFRSQCDTVVNVALQVLSPHSPHALLARLLATHEKYSTLMSLCTSYADDMPKELRPVITFYSAIAYSGIGKPRKAMSAFNAATRGVVQSNNGMLFALSPVGHPLQEITLGDYYVAALSYLHKHRHSEEVIEMARSAISSLPPGHECTSRIYLILFNHLVNQGNWCDALLSIIQNTDMEMKRTTLRELISRMIHAQDWKSIVELKYRKLEEDVENILLTAARSQEATATPHLFKLVFSFT</sequence>
<dbReference type="Pfam" id="PF23386">
    <property type="entry name" value="NPP-6_helical"/>
    <property type="match status" value="1"/>
</dbReference>
<dbReference type="EMBL" id="JAHQIW010006653">
    <property type="protein sequence ID" value="KAJ1369677.1"/>
    <property type="molecule type" value="Genomic_DNA"/>
</dbReference>
<evidence type="ECO:0000256" key="3">
    <source>
        <dbReference type="ARBA" id="ARBA00023242"/>
    </source>
</evidence>
<dbReference type="InterPro" id="IPR059141">
    <property type="entry name" value="Beta-prop_Nup120_160"/>
</dbReference>
<dbReference type="GO" id="GO:0005643">
    <property type="term" value="C:nuclear pore"/>
    <property type="evidence" value="ECO:0007669"/>
    <property type="project" value="TreeGrafter"/>
</dbReference>
<evidence type="ECO:0000256" key="2">
    <source>
        <dbReference type="ARBA" id="ARBA00022448"/>
    </source>
</evidence>
<dbReference type="PANTHER" id="PTHR21286:SF0">
    <property type="entry name" value="NUCLEAR PORE COMPLEX PROTEIN NUP160"/>
    <property type="match status" value="1"/>
</dbReference>
<dbReference type="Proteomes" id="UP001196413">
    <property type="component" value="Unassembled WGS sequence"/>
</dbReference>
<keyword evidence="2" id="KW-0813">Transport</keyword>
<accession>A0AAD5R568</accession>
<dbReference type="Pfam" id="PF11715">
    <property type="entry name" value="Beta-prop_Nup120_160"/>
    <property type="match status" value="1"/>
</dbReference>
<organism evidence="6 7">
    <name type="scientific">Parelaphostrongylus tenuis</name>
    <name type="common">Meningeal worm</name>
    <dbReference type="NCBI Taxonomy" id="148309"/>
    <lineage>
        <taxon>Eukaryota</taxon>
        <taxon>Metazoa</taxon>
        <taxon>Ecdysozoa</taxon>
        <taxon>Nematoda</taxon>
        <taxon>Chromadorea</taxon>
        <taxon>Rhabditida</taxon>
        <taxon>Rhabditina</taxon>
        <taxon>Rhabditomorpha</taxon>
        <taxon>Strongyloidea</taxon>
        <taxon>Metastrongylidae</taxon>
        <taxon>Parelaphostrongylus</taxon>
    </lineage>
</organism>
<gene>
    <name evidence="6" type="ORF">KIN20_031193</name>
</gene>
<dbReference type="InterPro" id="IPR056535">
    <property type="entry name" value="TPR_NUP160_M"/>
</dbReference>
<name>A0AAD5R568_PARTN</name>
<dbReference type="InterPro" id="IPR021717">
    <property type="entry name" value="Nucleoporin_Nup160"/>
</dbReference>
<comment type="subcellular location">
    <subcellularLocation>
        <location evidence="1">Nucleus</location>
    </subcellularLocation>
</comment>
<proteinExistence type="predicted"/>
<comment type="caution">
    <text evidence="6">The sequence shown here is derived from an EMBL/GenBank/DDBJ whole genome shotgun (WGS) entry which is preliminary data.</text>
</comment>
<keyword evidence="3" id="KW-0539">Nucleus</keyword>
<keyword evidence="7" id="KW-1185">Reference proteome</keyword>